<dbReference type="PANTHER" id="PTHR21621">
    <property type="entry name" value="RIBOSOMAL PROTEIN S6 MODIFICATION PROTEIN"/>
    <property type="match status" value="1"/>
</dbReference>
<evidence type="ECO:0000256" key="12">
    <source>
        <dbReference type="ARBA" id="ARBA00049321"/>
    </source>
</evidence>
<dbReference type="Gene3D" id="3.30.1490.20">
    <property type="entry name" value="ATP-grasp fold, A domain"/>
    <property type="match status" value="1"/>
</dbReference>
<evidence type="ECO:0000256" key="3">
    <source>
        <dbReference type="ARBA" id="ARBA00007854"/>
    </source>
</evidence>
<feature type="non-terminal residue" evidence="13">
    <location>
        <position position="1"/>
    </location>
</feature>
<dbReference type="Gene3D" id="3.60.15.10">
    <property type="entry name" value="Ribonuclease Z/Hydroxyacylglutathione hydrolase-like"/>
    <property type="match status" value="1"/>
</dbReference>
<evidence type="ECO:0000256" key="5">
    <source>
        <dbReference type="ARBA" id="ARBA00022598"/>
    </source>
</evidence>
<dbReference type="GO" id="GO:0005737">
    <property type="term" value="C:cytoplasm"/>
    <property type="evidence" value="ECO:0007669"/>
    <property type="project" value="TreeGrafter"/>
</dbReference>
<dbReference type="GO" id="GO:0046872">
    <property type="term" value="F:metal ion binding"/>
    <property type="evidence" value="ECO:0007669"/>
    <property type="project" value="UniProtKB-KW"/>
</dbReference>
<dbReference type="GO" id="GO:0005524">
    <property type="term" value="F:ATP binding"/>
    <property type="evidence" value="ECO:0007669"/>
    <property type="project" value="UniProtKB-UniRule"/>
</dbReference>
<evidence type="ECO:0000256" key="11">
    <source>
        <dbReference type="ARBA" id="ARBA00023211"/>
    </source>
</evidence>
<reference evidence="13" key="1">
    <citation type="submission" date="2020-11" db="EMBL/GenBank/DDBJ databases">
        <authorList>
            <person name="Tran Van P."/>
        </authorList>
    </citation>
    <scope>NUCLEOTIDE SEQUENCE</scope>
</reference>
<keyword evidence="6" id="KW-0479">Metal-binding</keyword>
<dbReference type="NCBIfam" id="TIGR00768">
    <property type="entry name" value="rimK_fam"/>
    <property type="match status" value="1"/>
</dbReference>
<dbReference type="GO" id="GO:0031123">
    <property type="term" value="P:RNA 3'-end processing"/>
    <property type="evidence" value="ECO:0007669"/>
    <property type="project" value="UniProtKB-ARBA"/>
</dbReference>
<keyword evidence="11" id="KW-0464">Manganese</keyword>
<evidence type="ECO:0000256" key="4">
    <source>
        <dbReference type="ARBA" id="ARBA00012938"/>
    </source>
</evidence>
<dbReference type="EMBL" id="OB670692">
    <property type="protein sequence ID" value="CAD7234985.1"/>
    <property type="molecule type" value="Genomic_DNA"/>
</dbReference>
<dbReference type="GO" id="GO:0018169">
    <property type="term" value="F:ribosomal S6-glutamic acid ligase activity"/>
    <property type="evidence" value="ECO:0007669"/>
    <property type="project" value="TreeGrafter"/>
</dbReference>
<keyword evidence="7" id="KW-0547">Nucleotide-binding</keyword>
<sequence>MFEEFPSGEAMRHLAKDIDERNEMITSENFREQFKKEYRKKFAPKVWHRDLGKAVILESPEEEMVASNKNIVIDPFISANPAASTIKLEEIPCDIMLLTHGHQDHVLDAETIIKRTDAEVVAAYEIASWYAKKGVEKTNGVNIGGTVIYGDLHIKAVTAVHSSELPDGTYGGNPMGYLFTSHGIDIPISGFAKSPQDTKGLIEMVGGAPLIVKLLESAQGKGVVLAETNKAAESVINAFKTLKANILVQEFIKESGGKDIRCFVVNNKVVAAMERVAAKGEFRANIHQGGMAQAAKLSPEEKKLAVKAAKLLGLAVAGVDILRSDRGPLVLEVNSSPGLQGIEECT</sequence>
<accession>A0A7R8WNB1</accession>
<dbReference type="InterPro" id="IPR013815">
    <property type="entry name" value="ATP_grasp_subdomain_1"/>
</dbReference>
<comment type="catalytic activity">
    <reaction evidence="12">
        <text>N-acetyl-L-aspartate + L-glutamate + ATP = N-acetyl-L-aspartyl-L-glutamate + ADP + phosphate + H(+)</text>
        <dbReference type="Rhea" id="RHEA:40035"/>
        <dbReference type="ChEBI" id="CHEBI:15378"/>
        <dbReference type="ChEBI" id="CHEBI:16953"/>
        <dbReference type="ChEBI" id="CHEBI:29985"/>
        <dbReference type="ChEBI" id="CHEBI:30616"/>
        <dbReference type="ChEBI" id="CHEBI:43474"/>
        <dbReference type="ChEBI" id="CHEBI:76931"/>
        <dbReference type="ChEBI" id="CHEBI:456216"/>
        <dbReference type="EC" id="6.3.2.41"/>
    </reaction>
</comment>
<evidence type="ECO:0000256" key="7">
    <source>
        <dbReference type="ARBA" id="ARBA00022741"/>
    </source>
</evidence>
<dbReference type="InterPro" id="IPR004666">
    <property type="entry name" value="Rp_bS6_RimK/Lys_biosynth_LsyX"/>
</dbReference>
<dbReference type="FunFam" id="3.30.1490.20:FF:000005">
    <property type="entry name" value="Probable alpha-L-glutamate ligase 1"/>
    <property type="match status" value="1"/>
</dbReference>
<organism evidence="13">
    <name type="scientific">Cyprideis torosa</name>
    <dbReference type="NCBI Taxonomy" id="163714"/>
    <lineage>
        <taxon>Eukaryota</taxon>
        <taxon>Metazoa</taxon>
        <taxon>Ecdysozoa</taxon>
        <taxon>Arthropoda</taxon>
        <taxon>Crustacea</taxon>
        <taxon>Oligostraca</taxon>
        <taxon>Ostracoda</taxon>
        <taxon>Podocopa</taxon>
        <taxon>Podocopida</taxon>
        <taxon>Cytherocopina</taxon>
        <taxon>Cytheroidea</taxon>
        <taxon>Cytherideidae</taxon>
        <taxon>Cyprideis</taxon>
    </lineage>
</organism>
<dbReference type="PANTHER" id="PTHR21621:SF7">
    <property type="entry name" value="RIBOSOMAL PROTEIN BS6--L-GLUTAMATE LIGASE"/>
    <property type="match status" value="1"/>
</dbReference>
<dbReference type="InterPro" id="IPR001279">
    <property type="entry name" value="Metallo-B-lactamas"/>
</dbReference>
<evidence type="ECO:0000256" key="9">
    <source>
        <dbReference type="ARBA" id="ARBA00022842"/>
    </source>
</evidence>
<dbReference type="Pfam" id="PF00753">
    <property type="entry name" value="Lactamase_B"/>
    <property type="match status" value="1"/>
</dbReference>
<comment type="similarity">
    <text evidence="3">Belongs to the RimK family.</text>
</comment>
<gene>
    <name evidence="13" type="ORF">CTOB1V02_LOCUS12801</name>
</gene>
<dbReference type="InterPro" id="IPR036866">
    <property type="entry name" value="RibonucZ/Hydroxyglut_hydro"/>
</dbReference>
<dbReference type="GO" id="GO:0006412">
    <property type="term" value="P:translation"/>
    <property type="evidence" value="ECO:0007669"/>
    <property type="project" value="UniProtKB-KW"/>
</dbReference>
<keyword evidence="5" id="KW-0436">Ligase</keyword>
<evidence type="ECO:0000256" key="2">
    <source>
        <dbReference type="ARBA" id="ARBA00001946"/>
    </source>
</evidence>
<keyword evidence="8" id="KW-0067">ATP-binding</keyword>
<evidence type="ECO:0000256" key="8">
    <source>
        <dbReference type="ARBA" id="ARBA00022840"/>
    </source>
</evidence>
<comment type="cofactor">
    <cofactor evidence="2">
        <name>Mg(2+)</name>
        <dbReference type="ChEBI" id="CHEBI:18420"/>
    </cofactor>
</comment>
<dbReference type="InterPro" id="IPR011761">
    <property type="entry name" value="ATP-grasp"/>
</dbReference>
<dbReference type="Pfam" id="PF08443">
    <property type="entry name" value="RimK"/>
    <property type="match status" value="1"/>
</dbReference>
<dbReference type="CDD" id="cd06262">
    <property type="entry name" value="metallo-hydrolase-like_MBL-fold"/>
    <property type="match status" value="1"/>
</dbReference>
<dbReference type="SUPFAM" id="SSF56281">
    <property type="entry name" value="Metallo-hydrolase/oxidoreductase"/>
    <property type="match status" value="1"/>
</dbReference>
<dbReference type="PROSITE" id="PS50975">
    <property type="entry name" value="ATP_GRASP"/>
    <property type="match status" value="1"/>
</dbReference>
<protein>
    <recommendedName>
        <fullName evidence="4">N-acetylaspartylglutamate synthase</fullName>
        <ecNumber evidence="4">6.3.2.41</ecNumber>
    </recommendedName>
</protein>
<dbReference type="InterPro" id="IPR013651">
    <property type="entry name" value="ATP-grasp_RimK-type"/>
</dbReference>
<evidence type="ECO:0000256" key="6">
    <source>
        <dbReference type="ARBA" id="ARBA00022723"/>
    </source>
</evidence>
<keyword evidence="10" id="KW-0648">Protein biosynthesis</keyword>
<dbReference type="SUPFAM" id="SSF56059">
    <property type="entry name" value="Glutathione synthetase ATP-binding domain-like"/>
    <property type="match status" value="1"/>
</dbReference>
<evidence type="ECO:0000256" key="1">
    <source>
        <dbReference type="ARBA" id="ARBA00001936"/>
    </source>
</evidence>
<keyword evidence="9" id="KW-0460">Magnesium</keyword>
<comment type="cofactor">
    <cofactor evidence="1">
        <name>Mn(2+)</name>
        <dbReference type="ChEBI" id="CHEBI:29035"/>
    </cofactor>
</comment>
<dbReference type="AlphaFoldDB" id="A0A7R8WNB1"/>
<proteinExistence type="inferred from homology"/>
<dbReference type="Gene3D" id="3.30.470.20">
    <property type="entry name" value="ATP-grasp fold, B domain"/>
    <property type="match status" value="1"/>
</dbReference>
<dbReference type="OrthoDB" id="10265738at2759"/>
<evidence type="ECO:0000256" key="10">
    <source>
        <dbReference type="ARBA" id="ARBA00022917"/>
    </source>
</evidence>
<name>A0A7R8WNB1_9CRUS</name>
<evidence type="ECO:0000313" key="13">
    <source>
        <dbReference type="EMBL" id="CAD7234985.1"/>
    </source>
</evidence>
<dbReference type="EC" id="6.3.2.41" evidence="4"/>